<keyword evidence="8" id="KW-0934">Plastid</keyword>
<evidence type="ECO:0000256" key="5">
    <source>
        <dbReference type="ARBA" id="ARBA00023136"/>
    </source>
</evidence>
<name>A0A6H1U783_9CHLO</name>
<dbReference type="GO" id="GO:0015979">
    <property type="term" value="P:photosynthesis"/>
    <property type="evidence" value="ECO:0007669"/>
    <property type="project" value="UniProtKB-KW"/>
</dbReference>
<comment type="similarity">
    <text evidence="7">Belongs to the Psb30/Ycf12 family.</text>
</comment>
<proteinExistence type="inferred from homology"/>
<geneLocation type="chloroplast" evidence="8"/>
<accession>A0A6H1U783</accession>
<keyword evidence="7" id="KW-0793">Thylakoid</keyword>
<dbReference type="InterPro" id="IPR010284">
    <property type="entry name" value="PSII_Ycf12_core-subunit"/>
</dbReference>
<evidence type="ECO:0000313" key="8">
    <source>
        <dbReference type="EMBL" id="QIZ74030.1"/>
    </source>
</evidence>
<dbReference type="GO" id="GO:0009523">
    <property type="term" value="C:photosystem II"/>
    <property type="evidence" value="ECO:0007669"/>
    <property type="project" value="UniProtKB-KW"/>
</dbReference>
<dbReference type="Pfam" id="PF05969">
    <property type="entry name" value="PSII_Ycf12"/>
    <property type="match status" value="1"/>
</dbReference>
<dbReference type="AlphaFoldDB" id="A0A6H1U783"/>
<evidence type="ECO:0000256" key="3">
    <source>
        <dbReference type="ARBA" id="ARBA00022692"/>
    </source>
</evidence>
<comment type="subcellular location">
    <subcellularLocation>
        <location evidence="1">Membrane</location>
        <topology evidence="1">Single-pass membrane protein</topology>
    </subcellularLocation>
    <subcellularLocation>
        <location evidence="7">Plastid</location>
        <location evidence="7">Chloroplast thylakoid membrane</location>
        <topology evidence="7">Single-pass membrane protein</topology>
    </subcellularLocation>
</comment>
<evidence type="ECO:0000256" key="1">
    <source>
        <dbReference type="ARBA" id="ARBA00004167"/>
    </source>
</evidence>
<keyword evidence="2 7" id="KW-0602">Photosynthesis</keyword>
<dbReference type="NCBIfam" id="NF010239">
    <property type="entry name" value="PRK13686.1"/>
    <property type="match status" value="1"/>
</dbReference>
<evidence type="ECO:0000256" key="6">
    <source>
        <dbReference type="ARBA" id="ARBA00023276"/>
    </source>
</evidence>
<keyword evidence="8" id="KW-0150">Chloroplast</keyword>
<dbReference type="HAMAP" id="MF_01329">
    <property type="entry name" value="PSII_Psb30_Ycf12"/>
    <property type="match status" value="1"/>
</dbReference>
<gene>
    <name evidence="7 8" type="primary">ycf12</name>
    <name evidence="7" type="synonym">psb30</name>
</gene>
<comment type="function">
    <text evidence="7">A core subunit of photosystem II (PSII), probably helps stabilize the reaction center.</text>
</comment>
<keyword evidence="6 7" id="KW-0604">Photosystem II</keyword>
<evidence type="ECO:0000256" key="7">
    <source>
        <dbReference type="HAMAP-Rule" id="MF_01329"/>
    </source>
</evidence>
<evidence type="ECO:0000256" key="2">
    <source>
        <dbReference type="ARBA" id="ARBA00022531"/>
    </source>
</evidence>
<evidence type="ECO:0000256" key="4">
    <source>
        <dbReference type="ARBA" id="ARBA00022989"/>
    </source>
</evidence>
<keyword evidence="5 7" id="KW-0472">Membrane</keyword>
<organism evidence="8">
    <name type="scientific">Chaetophoropsis cf. attenuata FACHB-2291</name>
    <dbReference type="NCBI Taxonomy" id="2725790"/>
    <lineage>
        <taxon>Eukaryota</taxon>
        <taxon>Viridiplantae</taxon>
        <taxon>Chlorophyta</taxon>
        <taxon>core chlorophytes</taxon>
        <taxon>Chlorophyceae</taxon>
        <taxon>OCC clade</taxon>
        <taxon>Chaetophorales</taxon>
        <taxon>Chaetophoraceae</taxon>
        <taxon>Chaetophoropsis</taxon>
    </lineage>
</organism>
<reference evidence="8" key="1">
    <citation type="submission" date="2019-11" db="EMBL/GenBank/DDBJ databases">
        <title>The Chloroplast Genome of the Green Alga Chaetophora sp.</title>
        <authorList>
            <person name="Liu B."/>
        </authorList>
    </citation>
    <scope>NUCLEOTIDE SEQUENCE</scope>
    <source>
        <strain evidence="8">FACHB-2291</strain>
    </source>
</reference>
<feature type="transmembrane region" description="Helical" evidence="7">
    <location>
        <begin position="6"/>
        <end position="28"/>
    </location>
</feature>
<dbReference type="GO" id="GO:0009535">
    <property type="term" value="C:chloroplast thylakoid membrane"/>
    <property type="evidence" value="ECO:0007669"/>
    <property type="project" value="UniProtKB-SubCell"/>
</dbReference>
<dbReference type="EMBL" id="MN701986">
    <property type="protein sequence ID" value="QIZ74030.1"/>
    <property type="molecule type" value="Genomic_DNA"/>
</dbReference>
<comment type="subunit">
    <text evidence="7">PSII is composed of 1 copy each of membrane proteins PsbA, PsbB, PsbC, PsbD, PsbE, PsbF, PsbH, PsbI, PsbJ, PsbK, PsbL, PsbM, PsbT, PsbX, PsbY, PsbZ, Psb30/Ycf12, peripheral proteins of the oxygen-evolving complex and a large number of cofactors. It forms dimeric complexes.</text>
</comment>
<keyword evidence="3 7" id="KW-0812">Transmembrane</keyword>
<protein>
    <recommendedName>
        <fullName evidence="7">Photosystem II reaction center protein Psb30</fullName>
    </recommendedName>
    <alternativeName>
        <fullName evidence="7">Photosystem II reaction center protein Ycf12</fullName>
    </alternativeName>
</protein>
<keyword evidence="4 7" id="KW-1133">Transmembrane helix</keyword>
<sequence length="34" mass="3628">MNNLEVLFQLMALFLIVSAGPVVVVLVASQKGNL</sequence>